<dbReference type="GO" id="GO:0005096">
    <property type="term" value="F:GTPase activator activity"/>
    <property type="evidence" value="ECO:0007669"/>
    <property type="project" value="TreeGrafter"/>
</dbReference>
<dbReference type="PANTHER" id="PTHR22957">
    <property type="entry name" value="TBC1 DOMAIN FAMILY MEMBER GTPASE-ACTIVATING PROTEIN"/>
    <property type="match status" value="1"/>
</dbReference>
<dbReference type="AlphaFoldDB" id="A0A1J4JYE3"/>
<dbReference type="FunFam" id="1.10.472.80:FF:000048">
    <property type="entry name" value="TBC domain containing protein"/>
    <property type="match status" value="1"/>
</dbReference>
<evidence type="ECO:0000259" key="1">
    <source>
        <dbReference type="PROSITE" id="PS50086"/>
    </source>
</evidence>
<dbReference type="Gene3D" id="1.10.8.270">
    <property type="entry name" value="putative rabgap domain of human tbc1 domain family member 14 like domains"/>
    <property type="match status" value="1"/>
</dbReference>
<dbReference type="VEuPathDB" id="TrichDB:TRFO_29156"/>
<proteinExistence type="predicted"/>
<dbReference type="RefSeq" id="XP_068356624.1">
    <property type="nucleotide sequence ID" value="XM_068506610.1"/>
</dbReference>
<accession>A0A1J4JYE3</accession>
<dbReference type="InterPro" id="IPR000195">
    <property type="entry name" value="Rab-GAP-TBC_dom"/>
</dbReference>
<keyword evidence="3" id="KW-1185">Reference proteome</keyword>
<sequence>MVKSIYLDFEPLFHKKFLMRSSANEFKILPLANPSFDREQIDINEIRKLSALGLDQCPPEDRAVAWLCLLNIYPKDPLQWGSVKKEITKSYWAFVKDNEMEDWHTKNFPNQMQIVNFQLKRNDVMGIIHGDIVRTGRTIFFLPADPIPTDQPVCEADEFMYQFGRHARRLERVLYTFASLNVGLGYMQGFNELVIPFYYVFYMALPFLNNDVELLEALTFQCLQTLLTETPLHELYTTTDQSSIIIHRLGEFTSLTSKHLPEVSRIIETLKIHPILYCFRWFNLLFCQEHDLPDIITIWDDLFAHFDTLIEFEFYIGLGHLNEIKSTLTPTNYGDTISALQNMPEGMDLKKVLLFANKCWDIDHKVSPLAGVMRMFGKK</sequence>
<gene>
    <name evidence="2" type="ORF">TRFO_29156</name>
</gene>
<dbReference type="SMART" id="SM00164">
    <property type="entry name" value="TBC"/>
    <property type="match status" value="1"/>
</dbReference>
<dbReference type="Pfam" id="PF00566">
    <property type="entry name" value="RabGAP-TBC"/>
    <property type="match status" value="1"/>
</dbReference>
<dbReference type="GO" id="GO:0006886">
    <property type="term" value="P:intracellular protein transport"/>
    <property type="evidence" value="ECO:0007669"/>
    <property type="project" value="TreeGrafter"/>
</dbReference>
<dbReference type="EMBL" id="MLAK01000826">
    <property type="protein sequence ID" value="OHT03488.1"/>
    <property type="molecule type" value="Genomic_DNA"/>
</dbReference>
<dbReference type="Gene3D" id="1.10.472.80">
    <property type="entry name" value="Ypt/Rab-GAP domain of gyp1p, domain 3"/>
    <property type="match status" value="1"/>
</dbReference>
<dbReference type="SUPFAM" id="SSF47923">
    <property type="entry name" value="Ypt/Rab-GAP domain of gyp1p"/>
    <property type="match status" value="2"/>
</dbReference>
<comment type="caution">
    <text evidence="2">The sequence shown here is derived from an EMBL/GenBank/DDBJ whole genome shotgun (WGS) entry which is preliminary data.</text>
</comment>
<dbReference type="InterPro" id="IPR035969">
    <property type="entry name" value="Rab-GAP_TBC_sf"/>
</dbReference>
<reference evidence="2" key="1">
    <citation type="submission" date="2016-10" db="EMBL/GenBank/DDBJ databases">
        <authorList>
            <person name="Benchimol M."/>
            <person name="Almeida L.G."/>
            <person name="Vasconcelos A.T."/>
            <person name="Perreira-Neves A."/>
            <person name="Rosa I.A."/>
            <person name="Tasca T."/>
            <person name="Bogo M.R."/>
            <person name="de Souza W."/>
        </authorList>
    </citation>
    <scope>NUCLEOTIDE SEQUENCE [LARGE SCALE GENOMIC DNA]</scope>
    <source>
        <strain evidence="2">K</strain>
    </source>
</reference>
<organism evidence="2 3">
    <name type="scientific">Tritrichomonas foetus</name>
    <dbReference type="NCBI Taxonomy" id="1144522"/>
    <lineage>
        <taxon>Eukaryota</taxon>
        <taxon>Metamonada</taxon>
        <taxon>Parabasalia</taxon>
        <taxon>Tritrichomonadida</taxon>
        <taxon>Tritrichomonadidae</taxon>
        <taxon>Tritrichomonas</taxon>
    </lineage>
</organism>
<name>A0A1J4JYE3_9EUKA</name>
<dbReference type="PANTHER" id="PTHR22957:SF27">
    <property type="entry name" value="TBC1 DOMAIN FAMILY MEMBER 13"/>
    <property type="match status" value="1"/>
</dbReference>
<dbReference type="OrthoDB" id="10263206at2759"/>
<protein>
    <recommendedName>
        <fullName evidence="1">Rab-GAP TBC domain-containing protein</fullName>
    </recommendedName>
</protein>
<feature type="domain" description="Rab-GAP TBC" evidence="1">
    <location>
        <begin position="56"/>
        <end position="306"/>
    </location>
</feature>
<evidence type="ECO:0000313" key="3">
    <source>
        <dbReference type="Proteomes" id="UP000179807"/>
    </source>
</evidence>
<dbReference type="PROSITE" id="PS50086">
    <property type="entry name" value="TBC_RABGAP"/>
    <property type="match status" value="1"/>
</dbReference>
<dbReference type="GeneID" id="94841314"/>
<evidence type="ECO:0000313" key="2">
    <source>
        <dbReference type="EMBL" id="OHT03488.1"/>
    </source>
</evidence>
<dbReference type="Proteomes" id="UP000179807">
    <property type="component" value="Unassembled WGS sequence"/>
</dbReference>